<dbReference type="InterPro" id="IPR011009">
    <property type="entry name" value="Kinase-like_dom_sf"/>
</dbReference>
<accession>A0A2B7WQ35</accession>
<evidence type="ECO:0000313" key="3">
    <source>
        <dbReference type="Proteomes" id="UP000223968"/>
    </source>
</evidence>
<dbReference type="PANTHER" id="PTHR37542:SF1">
    <property type="entry name" value="PRION-INHIBITION AND PROPAGATION HELO DOMAIN-CONTAINING PROTEIN"/>
    <property type="match status" value="1"/>
</dbReference>
<dbReference type="EMBL" id="PDNB01000218">
    <property type="protein sequence ID" value="PGG98754.1"/>
    <property type="molecule type" value="Genomic_DNA"/>
</dbReference>
<dbReference type="AlphaFoldDB" id="A0A2B7WQ35"/>
<protein>
    <recommendedName>
        <fullName evidence="1">Protein kinase domain-containing protein</fullName>
    </recommendedName>
</protein>
<dbReference type="InterPro" id="IPR000719">
    <property type="entry name" value="Prot_kinase_dom"/>
</dbReference>
<dbReference type="GO" id="GO:0004672">
    <property type="term" value="F:protein kinase activity"/>
    <property type="evidence" value="ECO:0007669"/>
    <property type="project" value="InterPro"/>
</dbReference>
<gene>
    <name evidence="2" type="ORF">AJ79_08774</name>
</gene>
<dbReference type="OrthoDB" id="1911848at2759"/>
<dbReference type="Proteomes" id="UP000223968">
    <property type="component" value="Unassembled WGS sequence"/>
</dbReference>
<feature type="domain" description="Protein kinase" evidence="1">
    <location>
        <begin position="193"/>
        <end position="558"/>
    </location>
</feature>
<proteinExistence type="predicted"/>
<dbReference type="PANTHER" id="PTHR37542">
    <property type="entry name" value="HELO DOMAIN-CONTAINING PROTEIN-RELATED"/>
    <property type="match status" value="1"/>
</dbReference>
<sequence>MEIGTAFAAIQFADQCIKYGRKLVRRCQNYRHAEAEIHDLMLSIEHNWMKTEAQINFLKRIAGTLEPSYCDVQSRVLSELEGKLKTATLTMDQLIMHAKEERRREVGKGEKDLDVRSMTKALQRMAPRKKLKYAFDKERLESMRDDLESWQRRFDPSWMLTMRIADSLVDEQLQQEEEKPQQSEFIMAAKGVRDAAREPTSSSFAPVDGSIFKPPTTLSPHETQIPFSHTVLGQLADSKEQVLIDTMACNHAADMNRTMRDVRKLARILSKVDPSTFSLLACKGVVNKGTERPTFRFLFSIPLFFSSPTSLRALLIESNPRYPLNDRLDLAKQLTSSVLFIHSSQFVHKNIRPETTIIFRKKGTEGRCDLDTLCLVGFEKFRPAEGMTYLTSDGLWHHDLYRHPTRQGTRPEEEYQMQHDIYSLGVVLLELGLWQSFITYPSPQPYKPDAEIAPIPPSFVAQHSPQKNHLKRASDIKAHLVLLAAEMLPAKMGTTYADIVLSCLRCLDRLTWSGQADDAGEAVGLEGGGFENVVDDDGIIIGVKYIEKILLRMQQIRV</sequence>
<dbReference type="GO" id="GO:0005524">
    <property type="term" value="F:ATP binding"/>
    <property type="evidence" value="ECO:0007669"/>
    <property type="project" value="InterPro"/>
</dbReference>
<keyword evidence="3" id="KW-1185">Reference proteome</keyword>
<dbReference type="STRING" id="1447875.A0A2B7WQ35"/>
<name>A0A2B7WQ35_9EURO</name>
<evidence type="ECO:0000259" key="1">
    <source>
        <dbReference type="PROSITE" id="PS50011"/>
    </source>
</evidence>
<organism evidence="2 3">
    <name type="scientific">Helicocarpus griseus UAMH5409</name>
    <dbReference type="NCBI Taxonomy" id="1447875"/>
    <lineage>
        <taxon>Eukaryota</taxon>
        <taxon>Fungi</taxon>
        <taxon>Dikarya</taxon>
        <taxon>Ascomycota</taxon>
        <taxon>Pezizomycotina</taxon>
        <taxon>Eurotiomycetes</taxon>
        <taxon>Eurotiomycetidae</taxon>
        <taxon>Onygenales</taxon>
        <taxon>Ajellomycetaceae</taxon>
        <taxon>Helicocarpus</taxon>
    </lineage>
</organism>
<dbReference type="PROSITE" id="PS50011">
    <property type="entry name" value="PROTEIN_KINASE_DOM"/>
    <property type="match status" value="1"/>
</dbReference>
<comment type="caution">
    <text evidence="2">The sequence shown here is derived from an EMBL/GenBank/DDBJ whole genome shotgun (WGS) entry which is preliminary data.</text>
</comment>
<reference evidence="2 3" key="1">
    <citation type="submission" date="2017-10" db="EMBL/GenBank/DDBJ databases">
        <title>Comparative genomics in systemic dimorphic fungi from Ajellomycetaceae.</title>
        <authorList>
            <person name="Munoz J.F."/>
            <person name="Mcewen J.G."/>
            <person name="Clay O.K."/>
            <person name="Cuomo C.A."/>
        </authorList>
    </citation>
    <scope>NUCLEOTIDE SEQUENCE [LARGE SCALE GENOMIC DNA]</scope>
    <source>
        <strain evidence="2 3">UAMH5409</strain>
    </source>
</reference>
<dbReference type="Gene3D" id="1.10.510.10">
    <property type="entry name" value="Transferase(Phosphotransferase) domain 1"/>
    <property type="match status" value="1"/>
</dbReference>
<dbReference type="SUPFAM" id="SSF56112">
    <property type="entry name" value="Protein kinase-like (PK-like)"/>
    <property type="match status" value="1"/>
</dbReference>
<evidence type="ECO:0000313" key="2">
    <source>
        <dbReference type="EMBL" id="PGG98754.1"/>
    </source>
</evidence>